<keyword evidence="4 6" id="KW-0143">Chaperone</keyword>
<evidence type="ECO:0000256" key="6">
    <source>
        <dbReference type="RuleBase" id="RU004432"/>
    </source>
</evidence>
<dbReference type="FunFam" id="3.40.50.300:FF:000025">
    <property type="entry name" value="ATP-dependent Clp protease subunit"/>
    <property type="match status" value="1"/>
</dbReference>
<dbReference type="CDD" id="cd00009">
    <property type="entry name" value="AAA"/>
    <property type="match status" value="1"/>
</dbReference>
<keyword evidence="2 6" id="KW-0547">Nucleotide-binding</keyword>
<dbReference type="PROSITE" id="PS50151">
    <property type="entry name" value="UVR"/>
    <property type="match status" value="1"/>
</dbReference>
<dbReference type="SUPFAM" id="SSF81923">
    <property type="entry name" value="Double Clp-N motif"/>
    <property type="match status" value="1"/>
</dbReference>
<dbReference type="Pfam" id="PF10431">
    <property type="entry name" value="ClpB_D2-small"/>
    <property type="match status" value="1"/>
</dbReference>
<accession>A0AAU0UMH8</accession>
<dbReference type="AlphaFoldDB" id="A0AAU0UMH8"/>
<dbReference type="PROSITE" id="PS00871">
    <property type="entry name" value="CLPAB_2"/>
    <property type="match status" value="1"/>
</dbReference>
<dbReference type="PRINTS" id="PR00300">
    <property type="entry name" value="CLPPROTEASEA"/>
</dbReference>
<dbReference type="PANTHER" id="PTHR11638">
    <property type="entry name" value="ATP-DEPENDENT CLP PROTEASE"/>
    <property type="match status" value="1"/>
</dbReference>
<comment type="similarity">
    <text evidence="6">Belongs to the ClpA/ClpB family.</text>
</comment>
<dbReference type="Pfam" id="PF02861">
    <property type="entry name" value="Clp_N"/>
    <property type="match status" value="1"/>
</dbReference>
<dbReference type="InterPro" id="IPR018368">
    <property type="entry name" value="ClpA/B_CS1"/>
</dbReference>
<dbReference type="SMART" id="SM01086">
    <property type="entry name" value="ClpB_D2-small"/>
    <property type="match status" value="1"/>
</dbReference>
<dbReference type="InterPro" id="IPR003959">
    <property type="entry name" value="ATPase_AAA_core"/>
</dbReference>
<keyword evidence="10" id="KW-0645">Protease</keyword>
<dbReference type="GO" id="GO:0016887">
    <property type="term" value="F:ATP hydrolysis activity"/>
    <property type="evidence" value="ECO:0007669"/>
    <property type="project" value="InterPro"/>
</dbReference>
<dbReference type="InterPro" id="IPR019489">
    <property type="entry name" value="Clp_ATPase_C"/>
</dbReference>
<dbReference type="RefSeq" id="WP_366923296.1">
    <property type="nucleotide sequence ID" value="NZ_CP121694.1"/>
</dbReference>
<keyword evidence="10" id="KW-0378">Hydrolase</keyword>
<protein>
    <submittedName>
        <fullName evidence="10">ATP-dependent Clp protease ATP-binding subunit</fullName>
    </submittedName>
</protein>
<dbReference type="InterPro" id="IPR004176">
    <property type="entry name" value="Clp_R_N"/>
</dbReference>
<dbReference type="GO" id="GO:0034605">
    <property type="term" value="P:cellular response to heat"/>
    <property type="evidence" value="ECO:0007669"/>
    <property type="project" value="TreeGrafter"/>
</dbReference>
<dbReference type="InterPro" id="IPR001943">
    <property type="entry name" value="UVR_dom"/>
</dbReference>
<feature type="domain" description="Clp R" evidence="9">
    <location>
        <begin position="2"/>
        <end position="144"/>
    </location>
</feature>
<dbReference type="Gene3D" id="1.10.8.60">
    <property type="match status" value="2"/>
</dbReference>
<dbReference type="Gene3D" id="1.10.1780.10">
    <property type="entry name" value="Clp, N-terminal domain"/>
    <property type="match status" value="1"/>
</dbReference>
<dbReference type="SMART" id="SM00382">
    <property type="entry name" value="AAA"/>
    <property type="match status" value="2"/>
</dbReference>
<dbReference type="PROSITE" id="PS00870">
    <property type="entry name" value="CLPAB_1"/>
    <property type="match status" value="1"/>
</dbReference>
<evidence type="ECO:0000256" key="4">
    <source>
        <dbReference type="ARBA" id="ARBA00023186"/>
    </source>
</evidence>
<dbReference type="EMBL" id="CP121694">
    <property type="protein sequence ID" value="WRO20397.1"/>
    <property type="molecule type" value="Genomic_DNA"/>
</dbReference>
<dbReference type="InterPro" id="IPR027417">
    <property type="entry name" value="P-loop_NTPase"/>
</dbReference>
<keyword evidence="11" id="KW-1185">Reference proteome</keyword>
<feature type="region of interest" description="Disordered" evidence="7">
    <location>
        <begin position="153"/>
        <end position="193"/>
    </location>
</feature>
<dbReference type="PROSITE" id="PS51903">
    <property type="entry name" value="CLP_R"/>
    <property type="match status" value="1"/>
</dbReference>
<dbReference type="GO" id="GO:0006508">
    <property type="term" value="P:proteolysis"/>
    <property type="evidence" value="ECO:0007669"/>
    <property type="project" value="UniProtKB-KW"/>
</dbReference>
<evidence type="ECO:0000256" key="1">
    <source>
        <dbReference type="ARBA" id="ARBA00022737"/>
    </source>
</evidence>
<sequence length="833" mass="92490">MLSRFTERAQRVLALAREEVAGLSHPAIGTEHLLLGLIREGDGVAAQSLHQLGVDLDVLRGKVRDVIGTPEQQPGQEIGLTPRSKKVLELAAYEASRQGVKYIGTEHILLGLLREGEGIAAQVLEDMGVRLENVRQKVYELLGIDQSTKNQGPNQFFQSFFDNNSSGQQQNPLSKGGTKAPAKTGPTTPTLDQFGRDLTQMAREGHLDPIIGRAKEIDRVIQVLSRRTKNNPVLIGDPGVGKTAIAEGLAQKIVNNQIPETLADKRVVSLDLASLIAGSKFRGEFEERLKKVINEIIQAGNVVLFIDELHTLVGAGAAEGAIDAANILKPALARGEMQCIGATTLDEYRKYIEKDAALERRFQPIKVEEPSGEEAVAILKGLRDKYEAHHRVEITDAAIEAAVKLSNRYITERFSPDKAIDLVDEAASRVRLDTSTAPDGLKQLEKELEEVQKEKEAAVYGQEFEKAAEFRDREQQLKEAIEGQRGSWEKQRGSSKSIVEAEDIARIVSNWTGVPVSKLEQTESEKLLKLEELLHQRVVGQDEAVKAVSRAIRRARAGLKNPKRPIGSFIFLGPTGVGKTELARALAEAMFGDENALVRLDMSEYMEKHAVSRMLGAPPGYVGYDEAGQLTEAVRRKPYSVVLFDEVEKAHPEVFNVLLQVLEDGRLTDNQGRQVDFRNTVVIMTSNVGAATIKRETKVGFKAGEEDQHENMKRNIMEELRKSFRPEFLNRVDETIVFHSLSKEQIKEIVGLMLEELNQRLKEQELTIEATPQAKEILADEGYDEEYGARPLRRAILKLVEDPISEGLLEGWYQAGDTLRMTVDKGKVKVDKK</sequence>
<evidence type="ECO:0000313" key="10">
    <source>
        <dbReference type="EMBL" id="WRO20397.1"/>
    </source>
</evidence>
<dbReference type="GO" id="GO:0008233">
    <property type="term" value="F:peptidase activity"/>
    <property type="evidence" value="ECO:0007669"/>
    <property type="project" value="UniProtKB-KW"/>
</dbReference>
<feature type="compositionally biased region" description="Low complexity" evidence="7">
    <location>
        <begin position="154"/>
        <end position="190"/>
    </location>
</feature>
<dbReference type="InterPro" id="IPR003593">
    <property type="entry name" value="AAA+_ATPase"/>
</dbReference>
<name>A0AAU0UMH8_9FIRM</name>
<organism evidence="10 11">
    <name type="scientific">Metallumcola ferriviriculae</name>
    <dbReference type="NCBI Taxonomy" id="3039180"/>
    <lineage>
        <taxon>Bacteria</taxon>
        <taxon>Bacillati</taxon>
        <taxon>Bacillota</taxon>
        <taxon>Clostridia</taxon>
        <taxon>Neomoorellales</taxon>
        <taxon>Desulfitibacteraceae</taxon>
        <taxon>Metallumcola</taxon>
    </lineage>
</organism>
<dbReference type="KEGG" id="dbc:MFMK1_000159"/>
<dbReference type="InterPro" id="IPR001270">
    <property type="entry name" value="ClpA/B"/>
</dbReference>
<dbReference type="Pfam" id="PF00004">
    <property type="entry name" value="AAA"/>
    <property type="match status" value="1"/>
</dbReference>
<dbReference type="Proteomes" id="UP001329915">
    <property type="component" value="Chromosome"/>
</dbReference>
<reference evidence="10 11" key="1">
    <citation type="submission" date="2023-04" db="EMBL/GenBank/DDBJ databases">
        <authorList>
            <person name="Hsu D."/>
        </authorList>
    </citation>
    <scope>NUCLEOTIDE SEQUENCE [LARGE SCALE GENOMIC DNA]</scope>
    <source>
        <strain evidence="10 11">MK1</strain>
    </source>
</reference>
<dbReference type="GO" id="GO:0005524">
    <property type="term" value="F:ATP binding"/>
    <property type="evidence" value="ECO:0007669"/>
    <property type="project" value="UniProtKB-KW"/>
</dbReference>
<evidence type="ECO:0000256" key="5">
    <source>
        <dbReference type="PROSITE-ProRule" id="PRU01251"/>
    </source>
</evidence>
<dbReference type="Gene3D" id="3.40.50.300">
    <property type="entry name" value="P-loop containing nucleotide triphosphate hydrolases"/>
    <property type="match status" value="2"/>
</dbReference>
<dbReference type="Pfam" id="PF07724">
    <property type="entry name" value="AAA_2"/>
    <property type="match status" value="1"/>
</dbReference>
<gene>
    <name evidence="10" type="ORF">MFMK1_000159</name>
</gene>
<dbReference type="Pfam" id="PF17871">
    <property type="entry name" value="AAA_lid_9"/>
    <property type="match status" value="1"/>
</dbReference>
<dbReference type="FunFam" id="1.10.8.60:FF:000017">
    <property type="entry name" value="ATP-dependent chaperone ClpB"/>
    <property type="match status" value="1"/>
</dbReference>
<dbReference type="PANTHER" id="PTHR11638:SF18">
    <property type="entry name" value="HEAT SHOCK PROTEIN 104"/>
    <property type="match status" value="1"/>
</dbReference>
<proteinExistence type="inferred from homology"/>
<dbReference type="InterPro" id="IPR050130">
    <property type="entry name" value="ClpA_ClpB"/>
</dbReference>
<dbReference type="GO" id="GO:0005737">
    <property type="term" value="C:cytoplasm"/>
    <property type="evidence" value="ECO:0007669"/>
    <property type="project" value="TreeGrafter"/>
</dbReference>
<dbReference type="FunFam" id="3.40.50.300:FF:000010">
    <property type="entry name" value="Chaperone clpB 1, putative"/>
    <property type="match status" value="1"/>
</dbReference>
<evidence type="ECO:0000256" key="2">
    <source>
        <dbReference type="ARBA" id="ARBA00022741"/>
    </source>
</evidence>
<keyword evidence="3 6" id="KW-0067">ATP-binding</keyword>
<evidence type="ECO:0000259" key="8">
    <source>
        <dbReference type="PROSITE" id="PS50151"/>
    </source>
</evidence>
<evidence type="ECO:0000259" key="9">
    <source>
        <dbReference type="PROSITE" id="PS51903"/>
    </source>
</evidence>
<dbReference type="InterPro" id="IPR028299">
    <property type="entry name" value="ClpA/B_CS2"/>
</dbReference>
<dbReference type="InterPro" id="IPR041546">
    <property type="entry name" value="ClpA/ClpB_AAA_lid"/>
</dbReference>
<dbReference type="Gene3D" id="4.10.860.10">
    <property type="entry name" value="UVR domain"/>
    <property type="match status" value="1"/>
</dbReference>
<dbReference type="InterPro" id="IPR036628">
    <property type="entry name" value="Clp_N_dom_sf"/>
</dbReference>
<dbReference type="SUPFAM" id="SSF52540">
    <property type="entry name" value="P-loop containing nucleoside triphosphate hydrolases"/>
    <property type="match status" value="2"/>
</dbReference>
<evidence type="ECO:0000256" key="7">
    <source>
        <dbReference type="SAM" id="MobiDB-lite"/>
    </source>
</evidence>
<keyword evidence="1 5" id="KW-0677">Repeat</keyword>
<dbReference type="CDD" id="cd19499">
    <property type="entry name" value="RecA-like_ClpB_Hsp104-like"/>
    <property type="match status" value="1"/>
</dbReference>
<evidence type="ECO:0000256" key="3">
    <source>
        <dbReference type="ARBA" id="ARBA00022840"/>
    </source>
</evidence>
<evidence type="ECO:0000313" key="11">
    <source>
        <dbReference type="Proteomes" id="UP001329915"/>
    </source>
</evidence>
<feature type="domain" description="UVR" evidence="8">
    <location>
        <begin position="445"/>
        <end position="480"/>
    </location>
</feature>